<evidence type="ECO:0000313" key="7">
    <source>
        <dbReference type="Proteomes" id="UP000264702"/>
    </source>
</evidence>
<keyword evidence="7" id="KW-1185">Reference proteome</keyword>
<comment type="similarity">
    <text evidence="2 4">Belongs to the pyridoxal phosphate-binding protein YggS/PROSC family.</text>
</comment>
<keyword evidence="1 2" id="KW-0663">Pyridoxal phosphate</keyword>
<accession>A0A372IPA8</accession>
<feature type="domain" description="Alanine racemase N-terminal" evidence="5">
    <location>
        <begin position="11"/>
        <end position="236"/>
    </location>
</feature>
<evidence type="ECO:0000256" key="1">
    <source>
        <dbReference type="ARBA" id="ARBA00022898"/>
    </source>
</evidence>
<evidence type="ECO:0000256" key="2">
    <source>
        <dbReference type="HAMAP-Rule" id="MF_02087"/>
    </source>
</evidence>
<dbReference type="InterPro" id="IPR011078">
    <property type="entry name" value="PyrdxlP_homeostasis"/>
</dbReference>
<dbReference type="PANTHER" id="PTHR10146:SF14">
    <property type="entry name" value="PYRIDOXAL PHOSPHATE HOMEOSTASIS PROTEIN"/>
    <property type="match status" value="1"/>
</dbReference>
<dbReference type="Proteomes" id="UP000264702">
    <property type="component" value="Unassembled WGS sequence"/>
</dbReference>
<protein>
    <recommendedName>
        <fullName evidence="2">Pyridoxal phosphate homeostasis protein</fullName>
        <shortName evidence="2">PLP homeostasis protein</shortName>
    </recommendedName>
</protein>
<dbReference type="PIRSF" id="PIRSF004848">
    <property type="entry name" value="YBL036c_PLPDEIII"/>
    <property type="match status" value="1"/>
</dbReference>
<name>A0A372IPA8_9BACT</name>
<comment type="cofactor">
    <cofactor evidence="3">
        <name>pyridoxal 5'-phosphate</name>
        <dbReference type="ChEBI" id="CHEBI:597326"/>
    </cofactor>
</comment>
<comment type="function">
    <text evidence="2">Pyridoxal 5'-phosphate (PLP)-binding protein, which is involved in PLP homeostasis.</text>
</comment>
<dbReference type="EMBL" id="QVQT01000003">
    <property type="protein sequence ID" value="RFU16777.1"/>
    <property type="molecule type" value="Genomic_DNA"/>
</dbReference>
<evidence type="ECO:0000256" key="3">
    <source>
        <dbReference type="PIRSR" id="PIRSR004848-1"/>
    </source>
</evidence>
<dbReference type="HAMAP" id="MF_02087">
    <property type="entry name" value="PLP_homeostasis"/>
    <property type="match status" value="1"/>
</dbReference>
<comment type="caution">
    <text evidence="6">The sequence shown here is derived from an EMBL/GenBank/DDBJ whole genome shotgun (WGS) entry which is preliminary data.</text>
</comment>
<proteinExistence type="inferred from homology"/>
<dbReference type="NCBIfam" id="TIGR00044">
    <property type="entry name" value="YggS family pyridoxal phosphate-dependent enzyme"/>
    <property type="match status" value="1"/>
</dbReference>
<dbReference type="SUPFAM" id="SSF51419">
    <property type="entry name" value="PLP-binding barrel"/>
    <property type="match status" value="1"/>
</dbReference>
<dbReference type="AlphaFoldDB" id="A0A372IPA8"/>
<dbReference type="InterPro" id="IPR001608">
    <property type="entry name" value="Ala_racemase_N"/>
</dbReference>
<dbReference type="PANTHER" id="PTHR10146">
    <property type="entry name" value="PROLINE SYNTHETASE CO-TRANSCRIBED BACTERIAL HOMOLOG PROTEIN"/>
    <property type="match status" value="1"/>
</dbReference>
<dbReference type="FunFam" id="3.20.20.10:FF:000018">
    <property type="entry name" value="Pyridoxal phosphate homeostasis protein"/>
    <property type="match status" value="1"/>
</dbReference>
<sequence length="240" mass="25869">MGTVEAFQDRLARIEERIAAACARAGRARGEVKLMAVSKVHPASALAEAVAAGVTLFGENRVQEYQQKAAELNAMGVEGAEVHLIGHLQSNKTAKAAELFDGVDTVDSLRVAERLNDAAAQRGKPLPVLLEMKLSDEAAKTGLDPAGDELRLLLERLPEMPHLAMRGLMTVAPLEGDPECARRCFQKLRDLRDELARSHARLDFSELSMGMSGDFEAAIDEGSTIVRIGTALFGARAKQP</sequence>
<dbReference type="Pfam" id="PF01168">
    <property type="entry name" value="Ala_racemase_N"/>
    <property type="match status" value="1"/>
</dbReference>
<gene>
    <name evidence="6" type="ORF">D0Y96_08490</name>
</gene>
<dbReference type="CDD" id="cd00635">
    <property type="entry name" value="PLPDE_III_YBL036c_like"/>
    <property type="match status" value="1"/>
</dbReference>
<dbReference type="InterPro" id="IPR029066">
    <property type="entry name" value="PLP-binding_barrel"/>
</dbReference>
<feature type="modified residue" description="N6-(pyridoxal phosphate)lysine" evidence="2 3">
    <location>
        <position position="39"/>
    </location>
</feature>
<dbReference type="GO" id="GO:0030170">
    <property type="term" value="F:pyridoxal phosphate binding"/>
    <property type="evidence" value="ECO:0007669"/>
    <property type="project" value="UniProtKB-UniRule"/>
</dbReference>
<dbReference type="OrthoDB" id="9804072at2"/>
<organism evidence="6 7">
    <name type="scientific">Paracidobacterium acidisoli</name>
    <dbReference type="NCBI Taxonomy" id="2303751"/>
    <lineage>
        <taxon>Bacteria</taxon>
        <taxon>Pseudomonadati</taxon>
        <taxon>Acidobacteriota</taxon>
        <taxon>Terriglobia</taxon>
        <taxon>Terriglobales</taxon>
        <taxon>Acidobacteriaceae</taxon>
        <taxon>Paracidobacterium</taxon>
    </lineage>
</organism>
<dbReference type="RefSeq" id="WP_117299695.1">
    <property type="nucleotide sequence ID" value="NZ_QVQT02000003.1"/>
</dbReference>
<dbReference type="Gene3D" id="3.20.20.10">
    <property type="entry name" value="Alanine racemase"/>
    <property type="match status" value="1"/>
</dbReference>
<evidence type="ECO:0000313" key="6">
    <source>
        <dbReference type="EMBL" id="RFU16777.1"/>
    </source>
</evidence>
<evidence type="ECO:0000259" key="5">
    <source>
        <dbReference type="Pfam" id="PF01168"/>
    </source>
</evidence>
<evidence type="ECO:0000256" key="4">
    <source>
        <dbReference type="RuleBase" id="RU004514"/>
    </source>
</evidence>
<reference evidence="6 7" key="1">
    <citation type="submission" date="2018-08" db="EMBL/GenBank/DDBJ databases">
        <title>Acidipila sp. 4G-K13, an acidobacterium isolated from forest soil.</title>
        <authorList>
            <person name="Gao Z.-H."/>
            <person name="Qiu L.-H."/>
        </authorList>
    </citation>
    <scope>NUCLEOTIDE SEQUENCE [LARGE SCALE GENOMIC DNA]</scope>
    <source>
        <strain evidence="6 7">4G-K13</strain>
    </source>
</reference>